<dbReference type="InterPro" id="IPR026906">
    <property type="entry name" value="LRR_5"/>
</dbReference>
<evidence type="ECO:0000313" key="1">
    <source>
        <dbReference type="EMBL" id="GMI27113.1"/>
    </source>
</evidence>
<dbReference type="Gene3D" id="3.80.10.10">
    <property type="entry name" value="Ribonuclease Inhibitor"/>
    <property type="match status" value="1"/>
</dbReference>
<name>A0A9W7FY87_9STRA</name>
<dbReference type="AlphaFoldDB" id="A0A9W7FY87"/>
<dbReference type="Proteomes" id="UP001165065">
    <property type="component" value="Unassembled WGS sequence"/>
</dbReference>
<reference evidence="2" key="1">
    <citation type="journal article" date="2023" name="Commun. Biol.">
        <title>Genome analysis of Parmales, the sister group of diatoms, reveals the evolutionary specialization of diatoms from phago-mixotrophs to photoautotrophs.</title>
        <authorList>
            <person name="Ban H."/>
            <person name="Sato S."/>
            <person name="Yoshikawa S."/>
            <person name="Yamada K."/>
            <person name="Nakamura Y."/>
            <person name="Ichinomiya M."/>
            <person name="Sato N."/>
            <person name="Blanc-Mathieu R."/>
            <person name="Endo H."/>
            <person name="Kuwata A."/>
            <person name="Ogata H."/>
        </authorList>
    </citation>
    <scope>NUCLEOTIDE SEQUENCE [LARGE SCALE GENOMIC DNA]</scope>
</reference>
<protein>
    <submittedName>
        <fullName evidence="1">Uncharacterized protein</fullName>
    </submittedName>
</protein>
<evidence type="ECO:0000313" key="2">
    <source>
        <dbReference type="Proteomes" id="UP001165065"/>
    </source>
</evidence>
<dbReference type="InterPro" id="IPR032675">
    <property type="entry name" value="LRR_dom_sf"/>
</dbReference>
<dbReference type="EMBL" id="BRYA01000638">
    <property type="protein sequence ID" value="GMI27113.1"/>
    <property type="molecule type" value="Genomic_DNA"/>
</dbReference>
<accession>A0A9W7FY87</accession>
<sequence>MVVQLNQIETTIINVPAEDDQIVRIEIKETQTTFPDGFRLRDLGEDRVVRCDWRRIREIILSHGPNAKVHLVLSDRSIKTLGCPPSFNMVGALFQEMFQNTRLWKVTMPYIEYVGNKAFGCCHELVECDFSSAKFLGAHCFINCSKLSRVVMPQLTSMGVSSFENCASVTYLYLPSVVKVGLKSCENMTSLKYAYMPKADIGNVRTFRNCHNLRHVHIDDINYCDSNTFENCHALNVIVRHAMKIKAQDWFKPYRMEPTQSFNFSVGHHKLVLKHLRSQTAADNLTRETFYTLVMCLKLCGMQKDGRARAKPLDPIMKILTGPAQDVARTVIEFKYGTQLCRKNCGELRWKDIWVIRNTAIEENLLLHPQNKDNFNFWGAQVNLQGEILGKIRKRVRLVHFNELSDM</sequence>
<organism evidence="1 2">
    <name type="scientific">Triparma columacea</name>
    <dbReference type="NCBI Taxonomy" id="722753"/>
    <lineage>
        <taxon>Eukaryota</taxon>
        <taxon>Sar</taxon>
        <taxon>Stramenopiles</taxon>
        <taxon>Ochrophyta</taxon>
        <taxon>Bolidophyceae</taxon>
        <taxon>Parmales</taxon>
        <taxon>Triparmaceae</taxon>
        <taxon>Triparma</taxon>
    </lineage>
</organism>
<proteinExistence type="predicted"/>
<dbReference type="Pfam" id="PF13306">
    <property type="entry name" value="LRR_5"/>
    <property type="match status" value="2"/>
</dbReference>
<dbReference type="OrthoDB" id="10412834at2759"/>
<dbReference type="SUPFAM" id="SSF52058">
    <property type="entry name" value="L domain-like"/>
    <property type="match status" value="1"/>
</dbReference>
<comment type="caution">
    <text evidence="1">The sequence shown here is derived from an EMBL/GenBank/DDBJ whole genome shotgun (WGS) entry which is preliminary data.</text>
</comment>
<keyword evidence="2" id="KW-1185">Reference proteome</keyword>
<gene>
    <name evidence="1" type="ORF">TrCOL_g6201</name>
</gene>